<dbReference type="AlphaFoldDB" id="A0A9N7V383"/>
<comment type="caution">
    <text evidence="1">The sequence shown here is derived from an EMBL/GenBank/DDBJ whole genome shotgun (WGS) entry which is preliminary data.</text>
</comment>
<evidence type="ECO:0000313" key="1">
    <source>
        <dbReference type="EMBL" id="CAB1444695.1"/>
    </source>
</evidence>
<feature type="non-terminal residue" evidence="1">
    <location>
        <position position="1"/>
    </location>
</feature>
<reference evidence="1" key="1">
    <citation type="submission" date="2020-03" db="EMBL/GenBank/DDBJ databases">
        <authorList>
            <person name="Weist P."/>
        </authorList>
    </citation>
    <scope>NUCLEOTIDE SEQUENCE</scope>
</reference>
<keyword evidence="2" id="KW-1185">Reference proteome</keyword>
<sequence length="111" mass="12320">EKSGLSNCSSSIPQLDAKLREEPNFLSAQEVHLSTHRARKTSGIRWPFLGLGVNHTFLSIVGTTMQKGRINVARCVRPPCRCGALYRALFKEAAAFDSPSLRLRFSQLDFG</sequence>
<protein>
    <submittedName>
        <fullName evidence="1">Uncharacterized protein</fullName>
    </submittedName>
</protein>
<proteinExistence type="predicted"/>
<organism evidence="1 2">
    <name type="scientific">Pleuronectes platessa</name>
    <name type="common">European plaice</name>
    <dbReference type="NCBI Taxonomy" id="8262"/>
    <lineage>
        <taxon>Eukaryota</taxon>
        <taxon>Metazoa</taxon>
        <taxon>Chordata</taxon>
        <taxon>Craniata</taxon>
        <taxon>Vertebrata</taxon>
        <taxon>Euteleostomi</taxon>
        <taxon>Actinopterygii</taxon>
        <taxon>Neopterygii</taxon>
        <taxon>Teleostei</taxon>
        <taxon>Neoteleostei</taxon>
        <taxon>Acanthomorphata</taxon>
        <taxon>Carangaria</taxon>
        <taxon>Pleuronectiformes</taxon>
        <taxon>Pleuronectoidei</taxon>
        <taxon>Pleuronectidae</taxon>
        <taxon>Pleuronectes</taxon>
    </lineage>
</organism>
<evidence type="ECO:0000313" key="2">
    <source>
        <dbReference type="Proteomes" id="UP001153269"/>
    </source>
</evidence>
<dbReference type="EMBL" id="CADEAL010003427">
    <property type="protein sequence ID" value="CAB1444695.1"/>
    <property type="molecule type" value="Genomic_DNA"/>
</dbReference>
<accession>A0A9N7V383</accession>
<gene>
    <name evidence="1" type="ORF">PLEPLA_LOCUS32413</name>
</gene>
<dbReference type="Proteomes" id="UP001153269">
    <property type="component" value="Unassembled WGS sequence"/>
</dbReference>
<name>A0A9N7V383_PLEPL</name>